<dbReference type="InterPro" id="IPR011004">
    <property type="entry name" value="Trimer_LpxA-like_sf"/>
</dbReference>
<dbReference type="RefSeq" id="WP_247602466.1">
    <property type="nucleotide sequence ID" value="NZ_CP136136.1"/>
</dbReference>
<organism evidence="3">
    <name type="scientific">Gordonia rubripertincta</name>
    <name type="common">Rhodococcus corallinus</name>
    <dbReference type="NCBI Taxonomy" id="36822"/>
    <lineage>
        <taxon>Bacteria</taxon>
        <taxon>Bacillati</taxon>
        <taxon>Actinomycetota</taxon>
        <taxon>Actinomycetes</taxon>
        <taxon>Mycobacteriales</taxon>
        <taxon>Gordoniaceae</taxon>
        <taxon>Gordonia</taxon>
    </lineage>
</organism>
<dbReference type="GO" id="GO:0008374">
    <property type="term" value="F:O-acyltransferase activity"/>
    <property type="evidence" value="ECO:0007669"/>
    <property type="project" value="TreeGrafter"/>
</dbReference>
<dbReference type="InterPro" id="IPR001451">
    <property type="entry name" value="Hexapep"/>
</dbReference>
<proteinExistence type="inferred from homology"/>
<name>A0AAW6RCZ1_GORRU</name>
<dbReference type="PANTHER" id="PTHR23416:SF23">
    <property type="entry name" value="ACETYLTRANSFERASE C18B11.09C-RELATED"/>
    <property type="match status" value="1"/>
</dbReference>
<dbReference type="InterPro" id="IPR051159">
    <property type="entry name" value="Hexapeptide_acetyltransf"/>
</dbReference>
<keyword evidence="2" id="KW-0808">Transferase</keyword>
<dbReference type="EMBL" id="JARUXG010000032">
    <property type="protein sequence ID" value="MDG6783818.1"/>
    <property type="molecule type" value="Genomic_DNA"/>
</dbReference>
<dbReference type="Pfam" id="PF00132">
    <property type="entry name" value="Hexapep"/>
    <property type="match status" value="1"/>
</dbReference>
<accession>A0AAW6RCZ1</accession>
<dbReference type="Gene3D" id="2.160.10.10">
    <property type="entry name" value="Hexapeptide repeat proteins"/>
    <property type="match status" value="1"/>
</dbReference>
<sequence>MPRAAGEGRRPIVVGDYCWIGAGAIILPGVVVGEGCIISAGAVVIRDCEPNGLYAGVPAIRKRDLPTSM</sequence>
<reference evidence="3" key="1">
    <citation type="submission" date="2023-04" db="EMBL/GenBank/DDBJ databases">
        <title>Characterization and analysis of the complete genome of Gordonia rubripertincta 112, the degrader of aromatic and aliphatic compounds.</title>
        <authorList>
            <person name="Frantsuzova E."/>
            <person name="Bogun A."/>
            <person name="Delegan Y."/>
        </authorList>
    </citation>
    <scope>NUCLEOTIDE SEQUENCE</scope>
    <source>
        <strain evidence="3">112</strain>
    </source>
</reference>
<gene>
    <name evidence="3" type="ORF">QBL07_23690</name>
</gene>
<dbReference type="SUPFAM" id="SSF51161">
    <property type="entry name" value="Trimeric LpxA-like enzymes"/>
    <property type="match status" value="1"/>
</dbReference>
<evidence type="ECO:0000256" key="2">
    <source>
        <dbReference type="ARBA" id="ARBA00022679"/>
    </source>
</evidence>
<evidence type="ECO:0000256" key="1">
    <source>
        <dbReference type="ARBA" id="ARBA00007274"/>
    </source>
</evidence>
<dbReference type="PANTHER" id="PTHR23416">
    <property type="entry name" value="SIALIC ACID SYNTHASE-RELATED"/>
    <property type="match status" value="1"/>
</dbReference>
<evidence type="ECO:0000313" key="3">
    <source>
        <dbReference type="EMBL" id="MDG6783818.1"/>
    </source>
</evidence>
<comment type="caution">
    <text evidence="3">The sequence shown here is derived from an EMBL/GenBank/DDBJ whole genome shotgun (WGS) entry which is preliminary data.</text>
</comment>
<dbReference type="AlphaFoldDB" id="A0AAW6RCZ1"/>
<comment type="similarity">
    <text evidence="1">Belongs to the transferase hexapeptide repeat family.</text>
</comment>
<protein>
    <submittedName>
        <fullName evidence="3">DapH/DapD/GlmU-related protein</fullName>
    </submittedName>
</protein>